<accession>A0ABN2M0M1</accession>
<sequence length="415" mass="45571">MRTGSRSLVARIGAARHSWPGWLNESVDQLLRFAPAAILRWLDRRLLAGTEAPPLPAVQPAAIRLYIAPANFAGQGFEWARAVERGVAGATAVNMAFSSSADFAYPADQSVSEVVYRSSRFWQRRQWRAVRDAFTHVLIEAERPLFGRYFEGGVAGEVGALLSRGIDVAFLCHGTDVRLPSRHAGWEPDSPFRPGLWERTDDLERRARTNLELLARSGRRVFVSTPDLLLDIPSAEWLPVVVQPDRWQTKTPPMRSAVPIVVHAPSKAIVKGSDLIDPVLTRLDADGVIRYRRVQGVPAADMPEIYRESDIVLDQFRIGNYGVAACEALAAGRVVVSHVSTQVRDAVLTYSGRTLPIIESRAADLEMTLRRIIDRPEEAKAAATSGPDFVRGLHDGGRSAAVLEGWLSGGFPTAS</sequence>
<proteinExistence type="predicted"/>
<dbReference type="Proteomes" id="UP001500002">
    <property type="component" value="Unassembled WGS sequence"/>
</dbReference>
<evidence type="ECO:0000313" key="1">
    <source>
        <dbReference type="EMBL" id="GAA1803804.1"/>
    </source>
</evidence>
<dbReference type="Gene3D" id="3.40.50.2000">
    <property type="entry name" value="Glycogen Phosphorylase B"/>
    <property type="match status" value="1"/>
</dbReference>
<keyword evidence="2" id="KW-1185">Reference proteome</keyword>
<evidence type="ECO:0008006" key="3">
    <source>
        <dbReference type="Google" id="ProtNLM"/>
    </source>
</evidence>
<protein>
    <recommendedName>
        <fullName evidence="3">Glycosyltransferase family 1 protein</fullName>
    </recommendedName>
</protein>
<gene>
    <name evidence="1" type="ORF">GCM10009749_10010</name>
</gene>
<reference evidence="1 2" key="1">
    <citation type="journal article" date="2019" name="Int. J. Syst. Evol. Microbiol.">
        <title>The Global Catalogue of Microorganisms (GCM) 10K type strain sequencing project: providing services to taxonomists for standard genome sequencing and annotation.</title>
        <authorList>
            <consortium name="The Broad Institute Genomics Platform"/>
            <consortium name="The Broad Institute Genome Sequencing Center for Infectious Disease"/>
            <person name="Wu L."/>
            <person name="Ma J."/>
        </authorList>
    </citation>
    <scope>NUCLEOTIDE SEQUENCE [LARGE SCALE GENOMIC DNA]</scope>
    <source>
        <strain evidence="1 2">JCM 14322</strain>
    </source>
</reference>
<comment type="caution">
    <text evidence="1">The sequence shown here is derived from an EMBL/GenBank/DDBJ whole genome shotgun (WGS) entry which is preliminary data.</text>
</comment>
<dbReference type="SUPFAM" id="SSF53756">
    <property type="entry name" value="UDP-Glycosyltransferase/glycogen phosphorylase"/>
    <property type="match status" value="1"/>
</dbReference>
<dbReference type="EMBL" id="BAAANJ010000002">
    <property type="protein sequence ID" value="GAA1803804.1"/>
    <property type="molecule type" value="Genomic_DNA"/>
</dbReference>
<evidence type="ECO:0000313" key="2">
    <source>
        <dbReference type="Proteomes" id="UP001500002"/>
    </source>
</evidence>
<dbReference type="RefSeq" id="WP_344294035.1">
    <property type="nucleotide sequence ID" value="NZ_BAAANJ010000002.1"/>
</dbReference>
<name>A0ABN2M0M1_9MICO</name>
<organism evidence="1 2">
    <name type="scientific">Agromyces neolithicus</name>
    <dbReference type="NCBI Taxonomy" id="269420"/>
    <lineage>
        <taxon>Bacteria</taxon>
        <taxon>Bacillati</taxon>
        <taxon>Actinomycetota</taxon>
        <taxon>Actinomycetes</taxon>
        <taxon>Micrococcales</taxon>
        <taxon>Microbacteriaceae</taxon>
        <taxon>Agromyces</taxon>
    </lineage>
</organism>